<dbReference type="Gene3D" id="3.40.190.10">
    <property type="entry name" value="Periplasmic binding protein-like II"/>
    <property type="match status" value="2"/>
</dbReference>
<dbReference type="InterPro" id="IPR050389">
    <property type="entry name" value="LysR-type_TF"/>
</dbReference>
<dbReference type="InterPro" id="IPR005119">
    <property type="entry name" value="LysR_subst-bd"/>
</dbReference>
<protein>
    <submittedName>
        <fullName evidence="6">LysR family transcriptional regulator</fullName>
    </submittedName>
</protein>
<sequence>MPLKLRGGTHSRNLMVGRSIVHAVKLSAFDLNHVRALHHLLEEAHVTRAARKLGITPAAASNALHRLRVDFDDPLLVRNGRSLVRTQRAEALRAPAREVMLAAGRLFDQGRPFDPATATWDIYVTTSDRVAELLLPTLDRLLAARAPGALLTLRTQTPDLGAFLREHGGIAIVPEVAKERDLRSQHLFVDEFVCVMRGTHPLATGRLSLKRFTEWEHVLVAPLAQSRRGGIDVLLEKEGLSRRVTRVVTTFSLALPLISGSDRLAVLPRSFATAHAKALGLELRPLPVAMPPVEMLLAWNLGNEGDPKHAWVRGLVQDAVRAVGLATA</sequence>
<dbReference type="Pfam" id="PF03466">
    <property type="entry name" value="LysR_substrate"/>
    <property type="match status" value="1"/>
</dbReference>
<dbReference type="PANTHER" id="PTHR30118">
    <property type="entry name" value="HTH-TYPE TRANSCRIPTIONAL REGULATOR LEUO-RELATED"/>
    <property type="match status" value="1"/>
</dbReference>
<name>A0A3A8JNE9_9BACT</name>
<dbReference type="SUPFAM" id="SSF53850">
    <property type="entry name" value="Periplasmic binding protein-like II"/>
    <property type="match status" value="1"/>
</dbReference>
<dbReference type="SUPFAM" id="SSF46785">
    <property type="entry name" value="Winged helix' DNA-binding domain"/>
    <property type="match status" value="1"/>
</dbReference>
<keyword evidence="3" id="KW-0238">DNA-binding</keyword>
<evidence type="ECO:0000256" key="1">
    <source>
        <dbReference type="ARBA" id="ARBA00009437"/>
    </source>
</evidence>
<keyword evidence="2" id="KW-0805">Transcription regulation</keyword>
<feature type="domain" description="HTH lysR-type" evidence="5">
    <location>
        <begin position="29"/>
        <end position="86"/>
    </location>
</feature>
<accession>A0A3A8JNE9</accession>
<dbReference type="PROSITE" id="PS50931">
    <property type="entry name" value="HTH_LYSR"/>
    <property type="match status" value="1"/>
</dbReference>
<dbReference type="GO" id="GO:0003700">
    <property type="term" value="F:DNA-binding transcription factor activity"/>
    <property type="evidence" value="ECO:0007669"/>
    <property type="project" value="InterPro"/>
</dbReference>
<comment type="similarity">
    <text evidence="1">Belongs to the LysR transcriptional regulatory family.</text>
</comment>
<keyword evidence="7" id="KW-1185">Reference proteome</keyword>
<evidence type="ECO:0000256" key="2">
    <source>
        <dbReference type="ARBA" id="ARBA00023015"/>
    </source>
</evidence>
<dbReference type="GO" id="GO:0003677">
    <property type="term" value="F:DNA binding"/>
    <property type="evidence" value="ECO:0007669"/>
    <property type="project" value="UniProtKB-KW"/>
</dbReference>
<dbReference type="Proteomes" id="UP000268313">
    <property type="component" value="Unassembled WGS sequence"/>
</dbReference>
<gene>
    <name evidence="6" type="ORF">D7X32_33195</name>
</gene>
<dbReference type="CDD" id="cd08417">
    <property type="entry name" value="PBP2_Nitroaromatics_like"/>
    <property type="match status" value="1"/>
</dbReference>
<dbReference type="InterPro" id="IPR000847">
    <property type="entry name" value="LysR_HTH_N"/>
</dbReference>
<reference evidence="7" key="1">
    <citation type="submission" date="2018-09" db="EMBL/GenBank/DDBJ databases">
        <authorList>
            <person name="Livingstone P.G."/>
            <person name="Whitworth D.E."/>
        </authorList>
    </citation>
    <scope>NUCLEOTIDE SEQUENCE [LARGE SCALE GENOMIC DNA]</scope>
    <source>
        <strain evidence="7">CA043D</strain>
    </source>
</reference>
<evidence type="ECO:0000256" key="4">
    <source>
        <dbReference type="ARBA" id="ARBA00023163"/>
    </source>
</evidence>
<proteinExistence type="inferred from homology"/>
<evidence type="ECO:0000313" key="7">
    <source>
        <dbReference type="Proteomes" id="UP000268313"/>
    </source>
</evidence>
<dbReference type="AlphaFoldDB" id="A0A3A8JNE9"/>
<evidence type="ECO:0000256" key="3">
    <source>
        <dbReference type="ARBA" id="ARBA00023125"/>
    </source>
</evidence>
<dbReference type="InterPro" id="IPR036388">
    <property type="entry name" value="WH-like_DNA-bd_sf"/>
</dbReference>
<dbReference type="Gene3D" id="1.10.10.10">
    <property type="entry name" value="Winged helix-like DNA-binding domain superfamily/Winged helix DNA-binding domain"/>
    <property type="match status" value="1"/>
</dbReference>
<evidence type="ECO:0000259" key="5">
    <source>
        <dbReference type="PROSITE" id="PS50931"/>
    </source>
</evidence>
<dbReference type="EMBL" id="RAWE01000181">
    <property type="protein sequence ID" value="RKG97297.1"/>
    <property type="molecule type" value="Genomic_DNA"/>
</dbReference>
<comment type="caution">
    <text evidence="6">The sequence shown here is derived from an EMBL/GenBank/DDBJ whole genome shotgun (WGS) entry which is preliminary data.</text>
</comment>
<evidence type="ECO:0000313" key="6">
    <source>
        <dbReference type="EMBL" id="RKG97297.1"/>
    </source>
</evidence>
<dbReference type="PANTHER" id="PTHR30118:SF15">
    <property type="entry name" value="TRANSCRIPTIONAL REGULATORY PROTEIN"/>
    <property type="match status" value="1"/>
</dbReference>
<dbReference type="Pfam" id="PF00126">
    <property type="entry name" value="HTH_1"/>
    <property type="match status" value="1"/>
</dbReference>
<keyword evidence="4" id="KW-0804">Transcription</keyword>
<dbReference type="InterPro" id="IPR037402">
    <property type="entry name" value="YidZ_PBP2"/>
</dbReference>
<organism evidence="6 7">
    <name type="scientific">Corallococcus carmarthensis</name>
    <dbReference type="NCBI Taxonomy" id="2316728"/>
    <lineage>
        <taxon>Bacteria</taxon>
        <taxon>Pseudomonadati</taxon>
        <taxon>Myxococcota</taxon>
        <taxon>Myxococcia</taxon>
        <taxon>Myxococcales</taxon>
        <taxon>Cystobacterineae</taxon>
        <taxon>Myxococcaceae</taxon>
        <taxon>Corallococcus</taxon>
    </lineage>
</organism>
<dbReference type="InterPro" id="IPR036390">
    <property type="entry name" value="WH_DNA-bd_sf"/>
</dbReference>